<dbReference type="EMBL" id="JBCGDP010000008">
    <property type="protein sequence ID" value="MEM0576783.1"/>
    <property type="molecule type" value="Genomic_DNA"/>
</dbReference>
<evidence type="ECO:0000256" key="1">
    <source>
        <dbReference type="SAM" id="Coils"/>
    </source>
</evidence>
<reference evidence="2 3" key="1">
    <citation type="submission" date="2024-03" db="EMBL/GenBank/DDBJ databases">
        <title>Two novel species of the genus Flavobacterium exhibiting potentially degradation of complex polysaccharides.</title>
        <authorList>
            <person name="Lian X."/>
        </authorList>
    </citation>
    <scope>NUCLEOTIDE SEQUENCE [LARGE SCALE GENOMIC DNA]</scope>
    <source>
        <strain evidence="2 3">N6</strain>
    </source>
</reference>
<accession>A0ABU9NQ40</accession>
<evidence type="ECO:0000313" key="2">
    <source>
        <dbReference type="EMBL" id="MEM0576783.1"/>
    </source>
</evidence>
<comment type="caution">
    <text evidence="2">The sequence shown here is derived from an EMBL/GenBank/DDBJ whole genome shotgun (WGS) entry which is preliminary data.</text>
</comment>
<evidence type="ECO:0008006" key="4">
    <source>
        <dbReference type="Google" id="ProtNLM"/>
    </source>
</evidence>
<feature type="coiled-coil region" evidence="1">
    <location>
        <begin position="150"/>
        <end position="179"/>
    </location>
</feature>
<dbReference type="Proteomes" id="UP001468798">
    <property type="component" value="Unassembled WGS sequence"/>
</dbReference>
<proteinExistence type="predicted"/>
<keyword evidence="3" id="KW-1185">Reference proteome</keyword>
<evidence type="ECO:0000313" key="3">
    <source>
        <dbReference type="Proteomes" id="UP001468798"/>
    </source>
</evidence>
<name>A0ABU9NQ40_9FLAO</name>
<sequence length="242" mass="27485">MKINKTKTLFFFLATQCILGQTKEVKTIRGRILASSGIFTEIEVVNLNSEKSVKVNENGEFNIEAEINDVLFFASKSFEAYRKVIKANDFCEDFISVEMIPKGIELDEVIINQYATINARDLGIISKNQKSYTVAERRLKANSGGLGGLINMLSGRKEMLKKELEVEKKEINLAKLKRLFTSDFYQKSFHIAADKITTFQYYCIENKSFAKLLETNNKAQMLIAMLQLASTFNELNSNEGKL</sequence>
<dbReference type="RefSeq" id="WP_342691766.1">
    <property type="nucleotide sequence ID" value="NZ_JBCGDP010000008.1"/>
</dbReference>
<protein>
    <recommendedName>
        <fullName evidence="4">CarboxypepD_reg-like domain-containing protein</fullName>
    </recommendedName>
</protein>
<keyword evidence="1" id="KW-0175">Coiled coil</keyword>
<gene>
    <name evidence="2" type="ORF">WFZ86_09760</name>
</gene>
<organism evidence="2 3">
    <name type="scientific">Flavobacterium polysaccharolyticum</name>
    <dbReference type="NCBI Taxonomy" id="3133148"/>
    <lineage>
        <taxon>Bacteria</taxon>
        <taxon>Pseudomonadati</taxon>
        <taxon>Bacteroidota</taxon>
        <taxon>Flavobacteriia</taxon>
        <taxon>Flavobacteriales</taxon>
        <taxon>Flavobacteriaceae</taxon>
        <taxon>Flavobacterium</taxon>
    </lineage>
</organism>